<dbReference type="SUPFAM" id="SSF53756">
    <property type="entry name" value="UDP-Glycosyltransferase/glycogen phosphorylase"/>
    <property type="match status" value="1"/>
</dbReference>
<dbReference type="InterPro" id="IPR010610">
    <property type="entry name" value="EryCIII-like_C"/>
</dbReference>
<sequence length="405" mass="43502">MALVVRSLVDRGHDVHWYTGVGLRADVEASGARFHPITHAVDFTRVGLVDLVPELRTASRLGRLRLYFERAFVDAAPGGIRDMEAILAESPADVLLADMLIMAAPMVSERGGPPFARLATTRLGTYSRDTPPPGLGLPPGFPLRDRLLTAVHRRLFGHTTRHLDDVREGLGLPRRRRSPFDEFMSPWLFMQDTAESFEYPRRDLPPQVHFIGALTPEPPAFTASWLPELRSGRPVVLVALSTVANARANLIGAAVEALSGEDVAAVIATGGAEFTLPATLPGNVHIEQHVPLAAVMPFASVFVTNGGYGGVQMALSHGVPMVVAGVTEEKPDIAARVAWSGTGVRLATDAPSADVLRTAVRNVLADHRYSDAAARLAADLGRHDAPTEAANLLEKLASTGRPVHR</sequence>
<protein>
    <submittedName>
        <fullName evidence="2">MGT family glycosyltransferase</fullName>
    </submittedName>
</protein>
<comment type="caution">
    <text evidence="2">The sequence shown here is derived from an EMBL/GenBank/DDBJ whole genome shotgun (WGS) entry which is preliminary data.</text>
</comment>
<dbReference type="InterPro" id="IPR002213">
    <property type="entry name" value="UDP_glucos_trans"/>
</dbReference>
<dbReference type="Proteomes" id="UP000256269">
    <property type="component" value="Unassembled WGS sequence"/>
</dbReference>
<proteinExistence type="predicted"/>
<dbReference type="AlphaFoldDB" id="A0A3E0GWH3"/>
<keyword evidence="3" id="KW-1185">Reference proteome</keyword>
<dbReference type="CDD" id="cd03784">
    <property type="entry name" value="GT1_Gtf-like"/>
    <property type="match status" value="1"/>
</dbReference>
<evidence type="ECO:0000313" key="3">
    <source>
        <dbReference type="Proteomes" id="UP000256269"/>
    </source>
</evidence>
<organism evidence="2 3">
    <name type="scientific">Kutzneria buriramensis</name>
    <dbReference type="NCBI Taxonomy" id="1045776"/>
    <lineage>
        <taxon>Bacteria</taxon>
        <taxon>Bacillati</taxon>
        <taxon>Actinomycetota</taxon>
        <taxon>Actinomycetes</taxon>
        <taxon>Pseudonocardiales</taxon>
        <taxon>Pseudonocardiaceae</taxon>
        <taxon>Kutzneria</taxon>
    </lineage>
</organism>
<dbReference type="GO" id="GO:0008194">
    <property type="term" value="F:UDP-glycosyltransferase activity"/>
    <property type="evidence" value="ECO:0007669"/>
    <property type="project" value="InterPro"/>
</dbReference>
<dbReference type="PANTHER" id="PTHR48050">
    <property type="entry name" value="STEROL 3-BETA-GLUCOSYLTRANSFERASE"/>
    <property type="match status" value="1"/>
</dbReference>
<name>A0A3E0GWH3_9PSEU</name>
<reference evidence="2 3" key="1">
    <citation type="submission" date="2018-08" db="EMBL/GenBank/DDBJ databases">
        <title>Genomic Encyclopedia of Archaeal and Bacterial Type Strains, Phase II (KMG-II): from individual species to whole genera.</title>
        <authorList>
            <person name="Goeker M."/>
        </authorList>
    </citation>
    <scope>NUCLEOTIDE SEQUENCE [LARGE SCALE GENOMIC DNA]</scope>
    <source>
        <strain evidence="2 3">DSM 45791</strain>
    </source>
</reference>
<evidence type="ECO:0000259" key="1">
    <source>
        <dbReference type="Pfam" id="PF06722"/>
    </source>
</evidence>
<keyword evidence="2" id="KW-0808">Transferase</keyword>
<dbReference type="Gene3D" id="3.40.50.2000">
    <property type="entry name" value="Glycogen Phosphorylase B"/>
    <property type="match status" value="2"/>
</dbReference>
<accession>A0A3E0GWH3</accession>
<evidence type="ECO:0000313" key="2">
    <source>
        <dbReference type="EMBL" id="REH32484.1"/>
    </source>
</evidence>
<dbReference type="GO" id="GO:0016758">
    <property type="term" value="F:hexosyltransferase activity"/>
    <property type="evidence" value="ECO:0007669"/>
    <property type="project" value="UniProtKB-ARBA"/>
</dbReference>
<dbReference type="InterPro" id="IPR050426">
    <property type="entry name" value="Glycosyltransferase_28"/>
</dbReference>
<gene>
    <name evidence="2" type="ORF">BCF44_12130</name>
</gene>
<dbReference type="GO" id="GO:0017000">
    <property type="term" value="P:antibiotic biosynthetic process"/>
    <property type="evidence" value="ECO:0007669"/>
    <property type="project" value="UniProtKB-ARBA"/>
</dbReference>
<dbReference type="Pfam" id="PF06722">
    <property type="entry name" value="EryCIII-like_C"/>
    <property type="match status" value="1"/>
</dbReference>
<dbReference type="EMBL" id="QUNO01000021">
    <property type="protein sequence ID" value="REH32484.1"/>
    <property type="molecule type" value="Genomic_DNA"/>
</dbReference>
<dbReference type="PANTHER" id="PTHR48050:SF13">
    <property type="entry name" value="STEROL 3-BETA-GLUCOSYLTRANSFERASE UGT80A2"/>
    <property type="match status" value="1"/>
</dbReference>
<feature type="domain" description="Erythromycin biosynthesis protein CIII-like C-terminal" evidence="1">
    <location>
        <begin position="266"/>
        <end position="396"/>
    </location>
</feature>
<dbReference type="FunFam" id="3.40.50.2000:FF:000072">
    <property type="entry name" value="Glycosyl transferase"/>
    <property type="match status" value="1"/>
</dbReference>